<dbReference type="InterPro" id="IPR050883">
    <property type="entry name" value="PNGase"/>
</dbReference>
<dbReference type="Proteomes" id="UP000677152">
    <property type="component" value="Chromosome"/>
</dbReference>
<dbReference type="PANTHER" id="PTHR12143:SF39">
    <property type="entry name" value="SECRETED PROTEIN"/>
    <property type="match status" value="1"/>
</dbReference>
<organism evidence="4 5">
    <name type="scientific">Actinosynnema pretiosum subsp. pretiosum</name>
    <dbReference type="NCBI Taxonomy" id="103721"/>
    <lineage>
        <taxon>Bacteria</taxon>
        <taxon>Bacillati</taxon>
        <taxon>Actinomycetota</taxon>
        <taxon>Actinomycetes</taxon>
        <taxon>Pseudonocardiales</taxon>
        <taxon>Pseudonocardiaceae</taxon>
        <taxon>Actinosynnema</taxon>
    </lineage>
</organism>
<keyword evidence="4" id="KW-0326">Glycosidase</keyword>
<reference evidence="4" key="1">
    <citation type="submission" date="2021-04" db="EMBL/GenBank/DDBJ databases">
        <title>Genomic sequence of Actinosynnema pretiosum subsp. pretiosum ATCC 31280 (C-14919).</title>
        <authorList>
            <person name="Bai L."/>
            <person name="Wang X."/>
            <person name="Xiao Y."/>
        </authorList>
    </citation>
    <scope>NUCLEOTIDE SEQUENCE</scope>
    <source>
        <strain evidence="4">ATCC 31280</strain>
    </source>
</reference>
<dbReference type="GO" id="GO:0005829">
    <property type="term" value="C:cytosol"/>
    <property type="evidence" value="ECO:0007669"/>
    <property type="project" value="TreeGrafter"/>
</dbReference>
<keyword evidence="4" id="KW-0378">Hydrolase</keyword>
<feature type="signal peptide" evidence="1">
    <location>
        <begin position="1"/>
        <end position="25"/>
    </location>
</feature>
<dbReference type="InterPro" id="IPR012939">
    <property type="entry name" value="Glyco_hydro_92"/>
</dbReference>
<dbReference type="GO" id="GO:0016798">
    <property type="term" value="F:hydrolase activity, acting on glycosyl bonds"/>
    <property type="evidence" value="ECO:0007669"/>
    <property type="project" value="UniProtKB-KW"/>
</dbReference>
<evidence type="ECO:0000259" key="3">
    <source>
        <dbReference type="Pfam" id="PF17678"/>
    </source>
</evidence>
<feature type="domain" description="Glycosyl hydrolase family 92" evidence="2">
    <location>
        <begin position="301"/>
        <end position="778"/>
    </location>
</feature>
<evidence type="ECO:0000313" key="4">
    <source>
        <dbReference type="EMBL" id="QUF04769.1"/>
    </source>
</evidence>
<proteinExistence type="predicted"/>
<dbReference type="EMBL" id="CP073249">
    <property type="protein sequence ID" value="QUF04769.1"/>
    <property type="molecule type" value="Genomic_DNA"/>
</dbReference>
<protein>
    <submittedName>
        <fullName evidence="4">GH92 family glycosyl hydrolase</fullName>
        <ecNumber evidence="4">3.2.1.-</ecNumber>
    </submittedName>
</protein>
<feature type="chain" id="PRO_5041302138" evidence="1">
    <location>
        <begin position="26"/>
        <end position="1084"/>
    </location>
</feature>
<dbReference type="GO" id="GO:0030246">
    <property type="term" value="F:carbohydrate binding"/>
    <property type="evidence" value="ECO:0007669"/>
    <property type="project" value="InterPro"/>
</dbReference>
<dbReference type="AlphaFoldDB" id="A0AA45L744"/>
<dbReference type="InterPro" id="IPR014718">
    <property type="entry name" value="GH-type_carb-bd"/>
</dbReference>
<dbReference type="InterPro" id="IPR041371">
    <property type="entry name" value="GH92_N"/>
</dbReference>
<accession>A0AA45L744</accession>
<dbReference type="Gene3D" id="1.20.1050.60">
    <property type="entry name" value="alpha-1,2-mannosidase"/>
    <property type="match status" value="1"/>
</dbReference>
<dbReference type="EC" id="3.2.1.-" evidence="4"/>
<dbReference type="SUPFAM" id="SSF48208">
    <property type="entry name" value="Six-hairpin glycosidases"/>
    <property type="match status" value="1"/>
</dbReference>
<evidence type="ECO:0000313" key="5">
    <source>
        <dbReference type="Proteomes" id="UP000677152"/>
    </source>
</evidence>
<dbReference type="Pfam" id="PF07971">
    <property type="entry name" value="Glyco_hydro_92"/>
    <property type="match status" value="1"/>
</dbReference>
<feature type="domain" description="Glycosyl hydrolase family 92 N-terminal" evidence="3">
    <location>
        <begin position="38"/>
        <end position="294"/>
    </location>
</feature>
<dbReference type="GO" id="GO:0005975">
    <property type="term" value="P:carbohydrate metabolic process"/>
    <property type="evidence" value="ECO:0007669"/>
    <property type="project" value="InterPro"/>
</dbReference>
<sequence length="1084" mass="113542">MHPRGALVTALAAVLTATMATPVAAQPAPLVVPDPAAHVDPLIGTTNLGNTFPGAVLPFGMFSFSPEGTRGNTLRAAAPGGYRHDATRLRGFSLTHMSGTGCAGGSGDVPLFPHVGEVATSPASDATDALYASDFAHADETAKPGRYDVRLKSGAQVELTATTRTGAGRFTFPAGKPATVLVNTAKSQVGSSDASTTVDAAERTVTGSVTSGNFCGYLNQAGRRSYYTLHFALEFDRPFTSVGTWTDAAVTPGSTSARGGTTYGTNGWPVLGKGSGAYLGFEPGSTVGVRVGISYVSQDGAVRNLRAENTGRPFEDLRDDAYRAWQDQLRKIEVGGGSDADRTKFYTALYHSLLHPNVFSDVDGRYAGFDGEAREVSGRQKAQYATFSGWDVYRSQVQLLTLLEPDIGSDIAQSLLNQAEQNGGVWDRWTHASGGTHVMSGDPSAQALAGILAFGGERFDVRAATKSLVKAATTPTALDLSKEGWAVMSVGQRPSLDKYLRLGYMPSVSNAWGGAAETLEVSGADFALSQLAERTGDRATARRFAERAQWWQNNYDPVAHSTGGYVRNRDESGEWAPGFTPDTGTGFVEGSSAQYTWMVPHNVAGLVESLGGAERVNRRLDDFFHDADGSWALSKHGGAKSELDNEPSLNVPWLYNYTGRPAKTQETVREVVNTLWTTGPGGIPGNDDLGAMSSWFVFAALGLYPQVPSRAELVLSAPLFTSVVVHRDGGRDIRITAPGASAQTKYVRALKVDGRASTRTWVDDSLVRRGGKLDFTLSTTPTSWGTGAGDAPPSFRRGEKPIRHDQPFHFAVEPGSPVVQPGGTLAVTIVKTRLYDGDPKVRYEVSGPPGLEFGPVTGSDPAEFTVTAAPDAAQGFHPASVTVLVAGAEPVELPLVVKVAPEDSMLAAVDNAGISDDATGAADFDGGGYSYSRQALAAAGLVAGGTGSVDGLAFAWPDSPAGLPDNAVADGQRITAEGTRLAFVGSATNGQRAEDAVVEFTDGSTATTQLGFSDWTLGGGGSAPAYGNVVVATTPYRNQSGGGKESVATHIFATRTYTAPEGKRIAAVVLPVDDGLHVFAVATG</sequence>
<dbReference type="Pfam" id="PF17678">
    <property type="entry name" value="Glyco_hydro_92N"/>
    <property type="match status" value="1"/>
</dbReference>
<dbReference type="Gene3D" id="2.70.98.10">
    <property type="match status" value="1"/>
</dbReference>
<dbReference type="NCBIfam" id="TIGR01180">
    <property type="entry name" value="aman2_put"/>
    <property type="match status" value="1"/>
</dbReference>
<evidence type="ECO:0000259" key="2">
    <source>
        <dbReference type="Pfam" id="PF07971"/>
    </source>
</evidence>
<dbReference type="GO" id="GO:0006516">
    <property type="term" value="P:glycoprotein catabolic process"/>
    <property type="evidence" value="ECO:0007669"/>
    <property type="project" value="TreeGrafter"/>
</dbReference>
<dbReference type="FunFam" id="3.30.2080.10:FF:000001">
    <property type="entry name" value="Alpha-1,2-mannosidase subfamily"/>
    <property type="match status" value="1"/>
</dbReference>
<dbReference type="InterPro" id="IPR008928">
    <property type="entry name" value="6-hairpin_glycosidase_sf"/>
</dbReference>
<dbReference type="GO" id="GO:0000224">
    <property type="term" value="F:peptide-N4-(N-acetyl-beta-glucosaminyl)asparagine amidase activity"/>
    <property type="evidence" value="ECO:0007669"/>
    <property type="project" value="TreeGrafter"/>
</dbReference>
<gene>
    <name evidence="4" type="ORF">KCV87_01085</name>
</gene>
<dbReference type="Gene3D" id="1.20.1610.10">
    <property type="entry name" value="alpha-1,2-mannosidases domains"/>
    <property type="match status" value="1"/>
</dbReference>
<keyword evidence="1" id="KW-0732">Signal</keyword>
<dbReference type="InterPro" id="IPR005887">
    <property type="entry name" value="GH92_a_mannosidase_put"/>
</dbReference>
<name>A0AA45L744_9PSEU</name>
<dbReference type="Gene3D" id="3.30.2080.10">
    <property type="entry name" value="GH92 mannosidase domain"/>
    <property type="match status" value="1"/>
</dbReference>
<evidence type="ECO:0000256" key="1">
    <source>
        <dbReference type="SAM" id="SignalP"/>
    </source>
</evidence>
<dbReference type="PANTHER" id="PTHR12143">
    <property type="entry name" value="PEPTIDE N-GLYCANASE PNGASE -RELATED"/>
    <property type="match status" value="1"/>
</dbReference>